<organism evidence="1">
    <name type="scientific">Rhizophora mucronata</name>
    <name type="common">Asiatic mangrove</name>
    <dbReference type="NCBI Taxonomy" id="61149"/>
    <lineage>
        <taxon>Eukaryota</taxon>
        <taxon>Viridiplantae</taxon>
        <taxon>Streptophyta</taxon>
        <taxon>Embryophyta</taxon>
        <taxon>Tracheophyta</taxon>
        <taxon>Spermatophyta</taxon>
        <taxon>Magnoliopsida</taxon>
        <taxon>eudicotyledons</taxon>
        <taxon>Gunneridae</taxon>
        <taxon>Pentapetalae</taxon>
        <taxon>rosids</taxon>
        <taxon>fabids</taxon>
        <taxon>Malpighiales</taxon>
        <taxon>Rhizophoraceae</taxon>
        <taxon>Rhizophora</taxon>
    </lineage>
</organism>
<sequence length="22" mass="2460">MSSSTKGWTKFFLGASFLTTMM</sequence>
<proteinExistence type="predicted"/>
<evidence type="ECO:0000313" key="1">
    <source>
        <dbReference type="EMBL" id="MBX73978.1"/>
    </source>
</evidence>
<dbReference type="EMBL" id="GGEC01093494">
    <property type="protein sequence ID" value="MBX73978.1"/>
    <property type="molecule type" value="Transcribed_RNA"/>
</dbReference>
<dbReference type="AlphaFoldDB" id="A0A2P2R447"/>
<reference evidence="1" key="1">
    <citation type="submission" date="2018-02" db="EMBL/GenBank/DDBJ databases">
        <title>Rhizophora mucronata_Transcriptome.</title>
        <authorList>
            <person name="Meera S.P."/>
            <person name="Sreeshan A."/>
            <person name="Augustine A."/>
        </authorList>
    </citation>
    <scope>NUCLEOTIDE SEQUENCE</scope>
    <source>
        <tissue evidence="1">Leaf</tissue>
    </source>
</reference>
<name>A0A2P2R447_RHIMU</name>
<protein>
    <submittedName>
        <fullName evidence="1">Uncharacterized protein</fullName>
    </submittedName>
</protein>
<accession>A0A2P2R447</accession>